<organism evidence="4 5">
    <name type="scientific">Legionella bononiensis</name>
    <dbReference type="NCBI Taxonomy" id="2793102"/>
    <lineage>
        <taxon>Bacteria</taxon>
        <taxon>Pseudomonadati</taxon>
        <taxon>Pseudomonadota</taxon>
        <taxon>Gammaproteobacteria</taxon>
        <taxon>Legionellales</taxon>
        <taxon>Legionellaceae</taxon>
        <taxon>Legionella</taxon>
    </lineage>
</organism>
<dbReference type="Pfam" id="PF04183">
    <property type="entry name" value="IucA_IucC"/>
    <property type="match status" value="1"/>
</dbReference>
<feature type="domain" description="Aerobactin siderophore biosynthesis IucA/IucC N-terminal" evidence="2">
    <location>
        <begin position="140"/>
        <end position="377"/>
    </location>
</feature>
<evidence type="ECO:0000256" key="1">
    <source>
        <dbReference type="ARBA" id="ARBA00007832"/>
    </source>
</evidence>
<keyword evidence="5" id="KW-1185">Reference proteome</keyword>
<dbReference type="EMBL" id="JADWVN010000032">
    <property type="protein sequence ID" value="MBL7528348.1"/>
    <property type="molecule type" value="Genomic_DNA"/>
</dbReference>
<gene>
    <name evidence="4" type="ORF">I5282_17420</name>
</gene>
<accession>A0ABS1WG70</accession>
<sequence length="581" mass="66943">MALAYGNFHELSHQIRFLLFEIGIGLPQNRIDYYITLAHRDALKRLQHAALAEGLIEAPIATHHVHDLIDQLQVSLKKTLPASQFFQWNTIRDELDESIANDALAQAYKQCWNTQIRNEANGYHSLWSWMNKTQTAYETLLFLEQWGCTGNSYQPAFRAKTGLSRREVLQNSPEFQSKISIHWCALNKNKVSIPAQGLKFNDLIKREFPTEFLLWRERVLLHHLNPEDYYPLPVHPWQWRNQLQTRCSALIDNKSLVLLPHHQTLIPSMSLDAMLPPDCPRALINLTSTLNTSDSSTADSFALKTRNTEVFRWLNSLLKANYHYKNTVFLADELSAIGVKDDTLPDYVQNKLSASLRQNPIDFLKSHQKAVPLTSLFSNSPLSNTPLIIEIIKESGLEPLNYLANYCRTILFGALHLMLKHGVILEAQHHHILVIFADNTPQGLIYKDLEQIVIGEHLFFNAEEQRGLPIDTRLNTGNLNLLSTRFIQNTLQNNIKLWIEALNTACQIPVIQLWSCVHQVIHSLLNELVQEFNPHLIEWLKQLLLNEAWRHQCSLTMRLSSNSYKNTNVHEVNPFTLLKDY</sequence>
<proteinExistence type="inferred from homology"/>
<reference evidence="4 5" key="1">
    <citation type="submission" date="2020-12" db="EMBL/GenBank/DDBJ databases">
        <title>WGS of Legionella: environmental sample.</title>
        <authorList>
            <person name="Cristino S."/>
            <person name="Girolamini L."/>
            <person name="Salaris S."/>
            <person name="Pascale M.R."/>
            <person name="Mazzotta M."/>
            <person name="Orsini M."/>
            <person name="Grottola A."/>
        </authorList>
    </citation>
    <scope>NUCLEOTIDE SEQUENCE [LARGE SCALE GENOMIC DNA]</scope>
    <source>
        <strain evidence="4 5">30cs62</strain>
    </source>
</reference>
<protein>
    <submittedName>
        <fullName evidence="4">IucA/IucC family siderophore biosynthesis protein</fullName>
    </submittedName>
</protein>
<evidence type="ECO:0000259" key="3">
    <source>
        <dbReference type="Pfam" id="PF06276"/>
    </source>
</evidence>
<evidence type="ECO:0000259" key="2">
    <source>
        <dbReference type="Pfam" id="PF04183"/>
    </source>
</evidence>
<dbReference type="PANTHER" id="PTHR34384:SF5">
    <property type="entry name" value="L-2,3-DIAMINOPROPANOATE--CITRATE LIGASE"/>
    <property type="match status" value="1"/>
</dbReference>
<dbReference type="Proteomes" id="UP000809910">
    <property type="component" value="Unassembled WGS sequence"/>
</dbReference>
<name>A0ABS1WG70_9GAMM</name>
<dbReference type="Pfam" id="PF06276">
    <property type="entry name" value="FhuF"/>
    <property type="match status" value="1"/>
</dbReference>
<dbReference type="InterPro" id="IPR022770">
    <property type="entry name" value="IucA/IucC-like_C"/>
</dbReference>
<comment type="caution">
    <text evidence="4">The sequence shown here is derived from an EMBL/GenBank/DDBJ whole genome shotgun (WGS) entry which is preliminary data.</text>
</comment>
<dbReference type="InterPro" id="IPR007310">
    <property type="entry name" value="Aerobactin_biosyn_IucA/IucC_N"/>
</dbReference>
<comment type="similarity">
    <text evidence="1">Belongs to the IucA/IucC family.</text>
</comment>
<dbReference type="Gene3D" id="1.10.510.40">
    <property type="match status" value="1"/>
</dbReference>
<dbReference type="PANTHER" id="PTHR34384">
    <property type="entry name" value="L-2,3-DIAMINOPROPANOATE--CITRATE LIGASE"/>
    <property type="match status" value="1"/>
</dbReference>
<dbReference type="InterPro" id="IPR037455">
    <property type="entry name" value="LucA/IucC-like"/>
</dbReference>
<feature type="domain" description="Aerobactin siderophore biosynthesis IucA/IucC-like C-terminal" evidence="3">
    <location>
        <begin position="402"/>
        <end position="564"/>
    </location>
</feature>
<evidence type="ECO:0000313" key="5">
    <source>
        <dbReference type="Proteomes" id="UP000809910"/>
    </source>
</evidence>
<evidence type="ECO:0000313" key="4">
    <source>
        <dbReference type="EMBL" id="MBL7528348.1"/>
    </source>
</evidence>
<dbReference type="RefSeq" id="WP_203113789.1">
    <property type="nucleotide sequence ID" value="NZ_JADOBG010000023.1"/>
</dbReference>